<evidence type="ECO:0000259" key="1">
    <source>
        <dbReference type="Pfam" id="PF04965"/>
    </source>
</evidence>
<dbReference type="Proteomes" id="UP000007437">
    <property type="component" value="Chromosome"/>
</dbReference>
<reference evidence="2 3" key="1">
    <citation type="journal article" date="2011" name="J. Bacteriol.">
        <title>Complete genome sequence of Burkholderia rhizoxinica, an endosymbiont of Rhizopus microsporus.</title>
        <authorList>
            <person name="Lackner G."/>
            <person name="Moebius N."/>
            <person name="Partida-Martinez L."/>
            <person name="Hertweck C."/>
        </authorList>
    </citation>
    <scope>NUCLEOTIDE SEQUENCE [LARGE SCALE GENOMIC DNA]</scope>
    <source>
        <strain evidence="3">DSM 19002 / CIP 109453 / HKI 454</strain>
    </source>
</reference>
<dbReference type="HOGENOM" id="CLU_133204_0_0_4"/>
<dbReference type="KEGG" id="brh:RBRH_02039"/>
<sequence>MMSIEDTESDVYGQGWAFPPTFTLPDPDDAESGGVTMSAGAHNVEQSLKVLFQTQPGERIMRSTYGCDLQAAVFGSLSEGVLAGLRRRILESVAREEPRAEVVEIDMQQDVHQPGWLGIEVTYRLAGQAQTRRVSGALDLQDGTGGGF</sequence>
<name>E5ALJ9_MYCRK</name>
<organism evidence="2 3">
    <name type="scientific">Mycetohabitans rhizoxinica (strain DSM 19002 / CIP 109453 / HKI 454)</name>
    <name type="common">Paraburkholderia rhizoxinica</name>
    <dbReference type="NCBI Taxonomy" id="882378"/>
    <lineage>
        <taxon>Bacteria</taxon>
        <taxon>Pseudomonadati</taxon>
        <taxon>Pseudomonadota</taxon>
        <taxon>Betaproteobacteria</taxon>
        <taxon>Burkholderiales</taxon>
        <taxon>Burkholderiaceae</taxon>
        <taxon>Mycetohabitans</taxon>
    </lineage>
</organism>
<protein>
    <submittedName>
        <fullName evidence="2">Baseplate assembly protein W</fullName>
    </submittedName>
</protein>
<dbReference type="SUPFAM" id="SSF160719">
    <property type="entry name" value="gpW/gp25-like"/>
    <property type="match status" value="1"/>
</dbReference>
<proteinExistence type="predicted"/>
<evidence type="ECO:0000313" key="2">
    <source>
        <dbReference type="EMBL" id="CBW76020.1"/>
    </source>
</evidence>
<dbReference type="InterPro" id="IPR007048">
    <property type="entry name" value="IraD/Gp25-like"/>
</dbReference>
<accession>E5ALJ9</accession>
<dbReference type="eggNOG" id="COG3628">
    <property type="taxonomic scope" value="Bacteria"/>
</dbReference>
<gene>
    <name evidence="2" type="ordered locus">RBRH_02039</name>
</gene>
<dbReference type="Gene3D" id="3.10.450.40">
    <property type="match status" value="1"/>
</dbReference>
<dbReference type="Pfam" id="PF04965">
    <property type="entry name" value="GPW_gp25"/>
    <property type="match status" value="1"/>
</dbReference>
<evidence type="ECO:0000313" key="3">
    <source>
        <dbReference type="Proteomes" id="UP000007437"/>
    </source>
</evidence>
<feature type="domain" description="IraD/Gp25-like" evidence="1">
    <location>
        <begin position="40"/>
        <end position="128"/>
    </location>
</feature>
<dbReference type="STRING" id="882378.RBRH_02039"/>
<dbReference type="EMBL" id="FR687359">
    <property type="protein sequence ID" value="CBW76020.1"/>
    <property type="molecule type" value="Genomic_DNA"/>
</dbReference>
<dbReference type="AlphaFoldDB" id="E5ALJ9"/>